<dbReference type="EMBL" id="JBJUIK010000013">
    <property type="protein sequence ID" value="KAL3507110.1"/>
    <property type="molecule type" value="Genomic_DNA"/>
</dbReference>
<gene>
    <name evidence="1" type="ORF">ACH5RR_032492</name>
</gene>
<accession>A0ABD2YI89</accession>
<name>A0ABD2YI89_9GENT</name>
<sequence length="124" mass="14970">MKYVNQSRREVSVWLQVWSKALLLKHIWNIFKKKDSLCIAWIHVIKLKNQSFWAAKIPNDRFWFWRKLLQLRELAKPFIRTAVGNGKRISLWHDHWHLKRPLLDAYGSAIIDNFCSITDESWKP</sequence>
<keyword evidence="2" id="KW-1185">Reference proteome</keyword>
<evidence type="ECO:0000313" key="2">
    <source>
        <dbReference type="Proteomes" id="UP001630127"/>
    </source>
</evidence>
<dbReference type="AlphaFoldDB" id="A0ABD2YI89"/>
<evidence type="ECO:0008006" key="3">
    <source>
        <dbReference type="Google" id="ProtNLM"/>
    </source>
</evidence>
<reference evidence="1 2" key="1">
    <citation type="submission" date="2024-11" db="EMBL/GenBank/DDBJ databases">
        <title>A near-complete genome assembly of Cinchona calisaya.</title>
        <authorList>
            <person name="Lian D.C."/>
            <person name="Zhao X.W."/>
            <person name="Wei L."/>
        </authorList>
    </citation>
    <scope>NUCLEOTIDE SEQUENCE [LARGE SCALE GENOMIC DNA]</scope>
    <source>
        <tissue evidence="1">Nenye</tissue>
    </source>
</reference>
<organism evidence="1 2">
    <name type="scientific">Cinchona calisaya</name>
    <dbReference type="NCBI Taxonomy" id="153742"/>
    <lineage>
        <taxon>Eukaryota</taxon>
        <taxon>Viridiplantae</taxon>
        <taxon>Streptophyta</taxon>
        <taxon>Embryophyta</taxon>
        <taxon>Tracheophyta</taxon>
        <taxon>Spermatophyta</taxon>
        <taxon>Magnoliopsida</taxon>
        <taxon>eudicotyledons</taxon>
        <taxon>Gunneridae</taxon>
        <taxon>Pentapetalae</taxon>
        <taxon>asterids</taxon>
        <taxon>lamiids</taxon>
        <taxon>Gentianales</taxon>
        <taxon>Rubiaceae</taxon>
        <taxon>Cinchonoideae</taxon>
        <taxon>Cinchoneae</taxon>
        <taxon>Cinchona</taxon>
    </lineage>
</organism>
<evidence type="ECO:0000313" key="1">
    <source>
        <dbReference type="EMBL" id="KAL3507110.1"/>
    </source>
</evidence>
<protein>
    <recommendedName>
        <fullName evidence="3">Reverse transcriptase zinc-binding domain-containing protein</fullName>
    </recommendedName>
</protein>
<proteinExistence type="predicted"/>
<comment type="caution">
    <text evidence="1">The sequence shown here is derived from an EMBL/GenBank/DDBJ whole genome shotgun (WGS) entry which is preliminary data.</text>
</comment>
<dbReference type="Proteomes" id="UP001630127">
    <property type="component" value="Unassembled WGS sequence"/>
</dbReference>